<sequence>MVVNTRHMVVKCEYQSGMLSRGNTRGRQQVTSYSGQGCLKQISIRFDGGNSDVADSYVEVDYDGSSVVYPSPKEIHESHRANTSGTTCVNITTYQSSNYHTYGCFVRPESQFNNSLTIVVHNGDDLSKTMYHCMVVYNE</sequence>
<dbReference type="GeneID" id="54989936"/>
<dbReference type="EMBL" id="KY264020">
    <property type="protein sequence ID" value="ARM71133.1"/>
    <property type="molecule type" value="Genomic_DNA"/>
</dbReference>
<reference evidence="1" key="1">
    <citation type="journal article" date="2018" name="Gene">
        <title>The Unexplored Diversity of Pleolipoviruses: The Surprising Case of Two Viruses with Identical Major Structural Modules.</title>
        <authorList>
            <person name="Atanasova N.S."/>
            <person name="Heinio C.H."/>
            <person name="Demina T.A."/>
            <person name="Bamford D.H."/>
            <person name="Oksanen H.M."/>
        </authorList>
    </citation>
    <scope>NUCLEOTIDE SEQUENCE [LARGE SCALE GENOMIC DNA]</scope>
    <source>
        <strain evidence="1">1A_s5a-1/hispanica</strain>
    </source>
</reference>
<proteinExistence type="predicted"/>
<protein>
    <submittedName>
        <fullName evidence="1">Uncharacterized protein</fullName>
    </submittedName>
</protein>
<name>A0A2P0QEH4_9VIRU</name>
<organism evidence="1">
    <name type="scientific">Haloarcula hispanica pleomorphic virus 4</name>
    <dbReference type="NCBI Taxonomy" id="1980140"/>
    <lineage>
        <taxon>Viruses</taxon>
        <taxon>Monodnaviria</taxon>
        <taxon>Trapavirae</taxon>
        <taxon>Saleviricota</taxon>
        <taxon>Huolimaviricetes</taxon>
        <taxon>Haloruvirales</taxon>
        <taxon>Pleolipoviridae</taxon>
        <taxon>Betapleolipovirus</taxon>
        <taxon>Betapleolipovirus italiense</taxon>
        <taxon>Betapleolipovirus HHPV4</taxon>
    </lineage>
</organism>
<evidence type="ECO:0000313" key="2">
    <source>
        <dbReference type="Proteomes" id="UP000240235"/>
    </source>
</evidence>
<dbReference type="KEGG" id="vg:54989936"/>
<dbReference type="Proteomes" id="UP000240235">
    <property type="component" value="Segment"/>
</dbReference>
<keyword evidence="2" id="KW-1185">Reference proteome</keyword>
<dbReference type="RefSeq" id="YP_009799450.1">
    <property type="nucleotide sequence ID" value="NC_047943.1"/>
</dbReference>
<accession>A0A2P0QEH4</accession>
<evidence type="ECO:0000313" key="1">
    <source>
        <dbReference type="EMBL" id="ARM71133.1"/>
    </source>
</evidence>